<reference evidence="2 3" key="1">
    <citation type="submission" date="2020-02" db="EMBL/GenBank/DDBJ databases">
        <authorList>
            <person name="Criscuolo A."/>
        </authorList>
    </citation>
    <scope>NUCLEOTIDE SEQUENCE [LARGE SCALE GENOMIC DNA]</scope>
    <source>
        <strain evidence="2">CIP105534</strain>
    </source>
</reference>
<dbReference type="EMBL" id="CADCSU010000125">
    <property type="protein sequence ID" value="CAA9201286.1"/>
    <property type="molecule type" value="Genomic_DNA"/>
</dbReference>
<dbReference type="RefSeq" id="WP_173971999.1">
    <property type="nucleotide sequence ID" value="NZ_CADCSU010000125.1"/>
</dbReference>
<keyword evidence="1" id="KW-1133">Transmembrane helix</keyword>
<protein>
    <submittedName>
        <fullName evidence="2">Uncharacterized protein</fullName>
    </submittedName>
</protein>
<feature type="transmembrane region" description="Helical" evidence="1">
    <location>
        <begin position="27"/>
        <end position="45"/>
    </location>
</feature>
<organism evidence="2 3">
    <name type="scientific">Flavobacterium bizetiae</name>
    <dbReference type="NCBI Taxonomy" id="2704140"/>
    <lineage>
        <taxon>Bacteria</taxon>
        <taxon>Pseudomonadati</taxon>
        <taxon>Bacteroidota</taxon>
        <taxon>Flavobacteriia</taxon>
        <taxon>Flavobacteriales</taxon>
        <taxon>Flavobacteriaceae</taxon>
        <taxon>Flavobacterium</taxon>
    </lineage>
</organism>
<proteinExistence type="predicted"/>
<dbReference type="Proteomes" id="UP000479938">
    <property type="component" value="Unassembled WGS sequence"/>
</dbReference>
<gene>
    <name evidence="2" type="ORF">FLA105534_03514</name>
</gene>
<name>A0A6J4GQK8_9FLAO</name>
<evidence type="ECO:0000256" key="1">
    <source>
        <dbReference type="SAM" id="Phobius"/>
    </source>
</evidence>
<keyword evidence="1" id="KW-0812">Transmembrane</keyword>
<accession>A0A6J4GQK8</accession>
<keyword evidence="1" id="KW-0472">Membrane</keyword>
<sequence>MKANKWSKKHATKVKLSDKSIRAKDRFVNSIVFTVVFCIAVFIISKLV</sequence>
<evidence type="ECO:0000313" key="3">
    <source>
        <dbReference type="Proteomes" id="UP000479938"/>
    </source>
</evidence>
<evidence type="ECO:0000313" key="2">
    <source>
        <dbReference type="EMBL" id="CAA9201286.1"/>
    </source>
</evidence>
<dbReference type="AlphaFoldDB" id="A0A6J4GQK8"/>
<keyword evidence="3" id="KW-1185">Reference proteome</keyword>